<evidence type="ECO:0000259" key="1">
    <source>
        <dbReference type="Pfam" id="PF00085"/>
    </source>
</evidence>
<dbReference type="Pfam" id="PF00085">
    <property type="entry name" value="Thioredoxin"/>
    <property type="match status" value="1"/>
</dbReference>
<name>A0ABP7TML9_9BURK</name>
<dbReference type="Gene3D" id="3.40.30.10">
    <property type="entry name" value="Glutaredoxin"/>
    <property type="match status" value="1"/>
</dbReference>
<organism evidence="2 3">
    <name type="scientific">Actimicrobium antarcticum</name>
    <dbReference type="NCBI Taxonomy" id="1051899"/>
    <lineage>
        <taxon>Bacteria</taxon>
        <taxon>Pseudomonadati</taxon>
        <taxon>Pseudomonadota</taxon>
        <taxon>Betaproteobacteria</taxon>
        <taxon>Burkholderiales</taxon>
        <taxon>Oxalobacteraceae</taxon>
        <taxon>Actimicrobium</taxon>
    </lineage>
</organism>
<evidence type="ECO:0000313" key="2">
    <source>
        <dbReference type="EMBL" id="GAA4028338.1"/>
    </source>
</evidence>
<proteinExistence type="predicted"/>
<accession>A0ABP7TML9</accession>
<comment type="caution">
    <text evidence="2">The sequence shown here is derived from an EMBL/GenBank/DDBJ whole genome shotgun (WGS) entry which is preliminary data.</text>
</comment>
<dbReference type="InterPro" id="IPR013766">
    <property type="entry name" value="Thioredoxin_domain"/>
</dbReference>
<dbReference type="CDD" id="cd02947">
    <property type="entry name" value="TRX_family"/>
    <property type="match status" value="1"/>
</dbReference>
<dbReference type="Proteomes" id="UP001501353">
    <property type="component" value="Unassembled WGS sequence"/>
</dbReference>
<dbReference type="InterPro" id="IPR036249">
    <property type="entry name" value="Thioredoxin-like_sf"/>
</dbReference>
<dbReference type="SUPFAM" id="SSF52833">
    <property type="entry name" value="Thioredoxin-like"/>
    <property type="match status" value="1"/>
</dbReference>
<evidence type="ECO:0000313" key="3">
    <source>
        <dbReference type="Proteomes" id="UP001501353"/>
    </source>
</evidence>
<sequence>MSILNLNADNQSELKGWLATDDLLVACLCAAWCDVCRDYRAQFEALAERHRDKHFLWIDIEDQADLLGDFDVENFPTLLIQRGAQVAFFGSVQPGLQLADRLVQAQSARSIAELAVMTNPEHRQLQHFHLARRLEEGAD</sequence>
<dbReference type="RefSeq" id="WP_344764029.1">
    <property type="nucleotide sequence ID" value="NZ_BAAAZE010000011.1"/>
</dbReference>
<gene>
    <name evidence="2" type="ORF">GCM10022212_28140</name>
</gene>
<dbReference type="EMBL" id="BAAAZE010000011">
    <property type="protein sequence ID" value="GAA4028338.1"/>
    <property type="molecule type" value="Genomic_DNA"/>
</dbReference>
<protein>
    <recommendedName>
        <fullName evidence="1">Thioredoxin domain-containing protein</fullName>
    </recommendedName>
</protein>
<feature type="domain" description="Thioredoxin" evidence="1">
    <location>
        <begin position="19"/>
        <end position="87"/>
    </location>
</feature>
<reference evidence="3" key="1">
    <citation type="journal article" date="2019" name="Int. J. Syst. Evol. Microbiol.">
        <title>The Global Catalogue of Microorganisms (GCM) 10K type strain sequencing project: providing services to taxonomists for standard genome sequencing and annotation.</title>
        <authorList>
            <consortium name="The Broad Institute Genomics Platform"/>
            <consortium name="The Broad Institute Genome Sequencing Center for Infectious Disease"/>
            <person name="Wu L."/>
            <person name="Ma J."/>
        </authorList>
    </citation>
    <scope>NUCLEOTIDE SEQUENCE [LARGE SCALE GENOMIC DNA]</scope>
    <source>
        <strain evidence="3">JCM 16673</strain>
    </source>
</reference>
<keyword evidence="3" id="KW-1185">Reference proteome</keyword>